<evidence type="ECO:0000256" key="4">
    <source>
        <dbReference type="ARBA" id="ARBA00023136"/>
    </source>
</evidence>
<dbReference type="Proteomes" id="UP001390339">
    <property type="component" value="Unassembled WGS sequence"/>
</dbReference>
<reference evidence="8 9" key="1">
    <citation type="journal article" date="2024" name="IMA Fungus">
        <title>Apiospora arundinis, a panoply of carbohydrate-active enzymes and secondary metabolites.</title>
        <authorList>
            <person name="Sorensen T."/>
            <person name="Petersen C."/>
            <person name="Muurmann A.T."/>
            <person name="Christiansen J.V."/>
            <person name="Brundto M.L."/>
            <person name="Overgaard C.K."/>
            <person name="Boysen A.T."/>
            <person name="Wollenberg R.D."/>
            <person name="Larsen T.O."/>
            <person name="Sorensen J.L."/>
            <person name="Nielsen K.L."/>
            <person name="Sondergaard T.E."/>
        </authorList>
    </citation>
    <scope>NUCLEOTIDE SEQUENCE [LARGE SCALE GENOMIC DNA]</scope>
    <source>
        <strain evidence="8 9">AAU 773</strain>
    </source>
</reference>
<gene>
    <name evidence="8" type="ORF">PGQ11_010793</name>
</gene>
<dbReference type="InterPro" id="IPR049326">
    <property type="entry name" value="Rhodopsin_dom_fungi"/>
</dbReference>
<evidence type="ECO:0000256" key="1">
    <source>
        <dbReference type="ARBA" id="ARBA00004141"/>
    </source>
</evidence>
<feature type="transmembrane region" description="Helical" evidence="6">
    <location>
        <begin position="155"/>
        <end position="177"/>
    </location>
</feature>
<keyword evidence="4 6" id="KW-0472">Membrane</keyword>
<dbReference type="Pfam" id="PF20684">
    <property type="entry name" value="Fung_rhodopsin"/>
    <property type="match status" value="1"/>
</dbReference>
<feature type="transmembrane region" description="Helical" evidence="6">
    <location>
        <begin position="237"/>
        <end position="259"/>
    </location>
</feature>
<comment type="subcellular location">
    <subcellularLocation>
        <location evidence="1">Membrane</location>
        <topology evidence="1">Multi-pass membrane protein</topology>
    </subcellularLocation>
</comment>
<sequence length="429" mass="47113">MSATEPALIPPDADLHSIPVGLPPPGYESNFMDPPSQVWIPRLAIYTTLPVAIFLILLRIYARLRLKNGLFCEDYLSILGGLASSAFCGALLNEALDEVYGRHLWDIPITSYNEKMVMGDCVITSLYCIAGALIKNSLLFLFRRMFSPLPLAKTTIDLGIILTTISYTVLFAVWIYYAVPHVGETGWFDPVLAVRVAKNSPRIMVALGFVSTFTDFYLIAIPLGTISGLNMSWGKKIGVSAVFVTGLLACGVSTARLVYRFQNYQSMFTTRYPDGFWISMPSYGLAVAEINLGIVCACVPICFPLLKSFTETFGHWTQYLLRPSGSSNQNQDLEKGATPTAISLPKVTQVNLRTLLSFFQVPSSYRNGNSQRSAIAARETDAEQSSYTEIESVDMGYHSYLADGRHLSNTYTAPVANPGGYGKGMLSRG</sequence>
<evidence type="ECO:0000313" key="8">
    <source>
        <dbReference type="EMBL" id="KAK8860059.1"/>
    </source>
</evidence>
<feature type="transmembrane region" description="Helical" evidence="6">
    <location>
        <begin position="116"/>
        <end position="134"/>
    </location>
</feature>
<dbReference type="EMBL" id="JAPCWZ010000006">
    <property type="protein sequence ID" value="KAK8860059.1"/>
    <property type="molecule type" value="Genomic_DNA"/>
</dbReference>
<keyword evidence="2 6" id="KW-0812">Transmembrane</keyword>
<keyword evidence="9" id="KW-1185">Reference proteome</keyword>
<proteinExistence type="inferred from homology"/>
<comment type="caution">
    <text evidence="8">The sequence shown here is derived from an EMBL/GenBank/DDBJ whole genome shotgun (WGS) entry which is preliminary data.</text>
</comment>
<feature type="domain" description="Rhodopsin" evidence="7">
    <location>
        <begin position="58"/>
        <end position="307"/>
    </location>
</feature>
<evidence type="ECO:0000256" key="3">
    <source>
        <dbReference type="ARBA" id="ARBA00022989"/>
    </source>
</evidence>
<keyword evidence="3 6" id="KW-1133">Transmembrane helix</keyword>
<dbReference type="InterPro" id="IPR052337">
    <property type="entry name" value="SAT4-like"/>
</dbReference>
<dbReference type="PANTHER" id="PTHR33048">
    <property type="entry name" value="PTH11-LIKE INTEGRAL MEMBRANE PROTEIN (AFU_ORTHOLOGUE AFUA_5G11245)"/>
    <property type="match status" value="1"/>
</dbReference>
<evidence type="ECO:0000256" key="2">
    <source>
        <dbReference type="ARBA" id="ARBA00022692"/>
    </source>
</evidence>
<evidence type="ECO:0000313" key="9">
    <source>
        <dbReference type="Proteomes" id="UP001390339"/>
    </source>
</evidence>
<accession>A0ABR2IBM1</accession>
<protein>
    <submittedName>
        <fullName evidence="8">Integral membrane protein</fullName>
    </submittedName>
</protein>
<evidence type="ECO:0000256" key="5">
    <source>
        <dbReference type="ARBA" id="ARBA00038359"/>
    </source>
</evidence>
<name>A0ABR2IBM1_9PEZI</name>
<evidence type="ECO:0000256" key="6">
    <source>
        <dbReference type="SAM" id="Phobius"/>
    </source>
</evidence>
<dbReference type="PANTHER" id="PTHR33048:SF158">
    <property type="entry name" value="MEMBRANE PROTEIN PTH11-LIKE, PUTATIVE-RELATED"/>
    <property type="match status" value="1"/>
</dbReference>
<evidence type="ECO:0000259" key="7">
    <source>
        <dbReference type="Pfam" id="PF20684"/>
    </source>
</evidence>
<feature type="transmembrane region" description="Helical" evidence="6">
    <location>
        <begin position="203"/>
        <end position="225"/>
    </location>
</feature>
<comment type="similarity">
    <text evidence="5">Belongs to the SAT4 family.</text>
</comment>
<feature type="transmembrane region" description="Helical" evidence="6">
    <location>
        <begin position="43"/>
        <end position="62"/>
    </location>
</feature>
<organism evidence="8 9">
    <name type="scientific">Apiospora arundinis</name>
    <dbReference type="NCBI Taxonomy" id="335852"/>
    <lineage>
        <taxon>Eukaryota</taxon>
        <taxon>Fungi</taxon>
        <taxon>Dikarya</taxon>
        <taxon>Ascomycota</taxon>
        <taxon>Pezizomycotina</taxon>
        <taxon>Sordariomycetes</taxon>
        <taxon>Xylariomycetidae</taxon>
        <taxon>Amphisphaeriales</taxon>
        <taxon>Apiosporaceae</taxon>
        <taxon>Apiospora</taxon>
    </lineage>
</organism>